<protein>
    <submittedName>
        <fullName evidence="2">Uncharacterized protein</fullName>
    </submittedName>
</protein>
<evidence type="ECO:0000313" key="3">
    <source>
        <dbReference type="Proteomes" id="UP000515680"/>
    </source>
</evidence>
<dbReference type="EMBL" id="AP022227">
    <property type="protein sequence ID" value="BBT40898.1"/>
    <property type="molecule type" value="Genomic_DNA"/>
</dbReference>
<name>A0A6S5TBX1_PSEPU</name>
<reference evidence="2 3" key="1">
    <citation type="submission" date="2019-12" db="EMBL/GenBank/DDBJ databases">
        <title>complete genome sequences of Pseudomonas putida str. WP8-W18-CRE-01 isolated from wastewater treatment plant effluent.</title>
        <authorList>
            <person name="Sekizuka T."/>
            <person name="Itokawa K."/>
            <person name="Yatsu K."/>
            <person name="Inamine Y."/>
            <person name="Kuroda M."/>
        </authorList>
    </citation>
    <scope>NUCLEOTIDE SEQUENCE [LARGE SCALE GENOMIC DNA]</scope>
    <source>
        <strain evidence="2 3">WP8-W18-CRE-01</strain>
    </source>
</reference>
<keyword evidence="1" id="KW-0812">Transmembrane</keyword>
<feature type="transmembrane region" description="Helical" evidence="1">
    <location>
        <begin position="6"/>
        <end position="25"/>
    </location>
</feature>
<dbReference type="RefSeq" id="WP_269475552.1">
    <property type="nucleotide sequence ID" value="NZ_AP022227.1"/>
</dbReference>
<organism evidence="2 3">
    <name type="scientific">Pseudomonas putida</name>
    <name type="common">Arthrobacter siderocapsulatus</name>
    <dbReference type="NCBI Taxonomy" id="303"/>
    <lineage>
        <taxon>Bacteria</taxon>
        <taxon>Pseudomonadati</taxon>
        <taxon>Pseudomonadota</taxon>
        <taxon>Gammaproteobacteria</taxon>
        <taxon>Pseudomonadales</taxon>
        <taxon>Pseudomonadaceae</taxon>
        <taxon>Pseudomonas</taxon>
    </lineage>
</organism>
<dbReference type="Proteomes" id="UP000515680">
    <property type="component" value="Chromosome"/>
</dbReference>
<keyword evidence="1" id="KW-0472">Membrane</keyword>
<accession>A0A6S5TBX1</accession>
<sequence>MTWTIADTAGLLLLAMVVASTWCVMRGKFISKRRKKEIGQCS</sequence>
<evidence type="ECO:0000313" key="2">
    <source>
        <dbReference type="EMBL" id="BBT40898.1"/>
    </source>
</evidence>
<evidence type="ECO:0000256" key="1">
    <source>
        <dbReference type="SAM" id="Phobius"/>
    </source>
</evidence>
<gene>
    <name evidence="2" type="ORF">WP8W18C01_32390</name>
</gene>
<keyword evidence="1" id="KW-1133">Transmembrane helix</keyword>
<proteinExistence type="predicted"/>
<dbReference type="AlphaFoldDB" id="A0A6S5TBX1"/>